<sequence>MKYDRLIVNHAQEWAELINTFVPMGHRIRHLGEWTSRLTAQQTSTYSLLRWDEPDGRVSFRTPGHVRREPAAGFYWLVLPQQGSFVVGRDNDVIAAPPGHAMLFGADQVCWIRPGASALALQLPRVEVDHAVAADGPRRTALNLDTGLGRVTQTLIRSVHAERAELDDREFDVACDRISELLCMLAVGDNQPPRTHPDETVEAVRRHVRACIGADDVRLPSVAHALGWSPRQLRTALQRAGTSYRDVRREEALRVGRELLKNSRAQDMTITDIAARTGLTANWFSAAFKVRYGMSPREFRQRHTGGVDSDRQN</sequence>
<dbReference type="GO" id="GO:0003700">
    <property type="term" value="F:DNA-binding transcription factor activity"/>
    <property type="evidence" value="ECO:0007669"/>
    <property type="project" value="InterPro"/>
</dbReference>
<keyword evidence="3" id="KW-0804">Transcription</keyword>
<dbReference type="GO" id="GO:0000976">
    <property type="term" value="F:transcription cis-regulatory region binding"/>
    <property type="evidence" value="ECO:0007669"/>
    <property type="project" value="TreeGrafter"/>
</dbReference>
<dbReference type="GO" id="GO:0005829">
    <property type="term" value="C:cytosol"/>
    <property type="evidence" value="ECO:0007669"/>
    <property type="project" value="TreeGrafter"/>
</dbReference>
<protein>
    <submittedName>
        <fullName evidence="5">AraC family transcriptional regulator</fullName>
    </submittedName>
</protein>
<dbReference type="Gene3D" id="1.10.10.60">
    <property type="entry name" value="Homeodomain-like"/>
    <property type="match status" value="1"/>
</dbReference>
<dbReference type="Pfam" id="PF14525">
    <property type="entry name" value="AraC_binding_2"/>
    <property type="match status" value="1"/>
</dbReference>
<evidence type="ECO:0000256" key="3">
    <source>
        <dbReference type="ARBA" id="ARBA00023163"/>
    </source>
</evidence>
<dbReference type="PANTHER" id="PTHR47894:SF1">
    <property type="entry name" value="HTH-TYPE TRANSCRIPTIONAL REGULATOR VQSM"/>
    <property type="match status" value="1"/>
</dbReference>
<comment type="caution">
    <text evidence="5">The sequence shown here is derived from an EMBL/GenBank/DDBJ whole genome shotgun (WGS) entry which is preliminary data.</text>
</comment>
<dbReference type="SMART" id="SM00342">
    <property type="entry name" value="HTH_ARAC"/>
    <property type="match status" value="1"/>
</dbReference>
<gene>
    <name evidence="5" type="ORF">HGA08_30300</name>
</gene>
<evidence type="ECO:0000256" key="1">
    <source>
        <dbReference type="ARBA" id="ARBA00023015"/>
    </source>
</evidence>
<dbReference type="InterPro" id="IPR035418">
    <property type="entry name" value="AraC-bd_2"/>
</dbReference>
<evidence type="ECO:0000259" key="4">
    <source>
        <dbReference type="PROSITE" id="PS01124"/>
    </source>
</evidence>
<dbReference type="InterPro" id="IPR018060">
    <property type="entry name" value="HTH_AraC"/>
</dbReference>
<dbReference type="Proteomes" id="UP000565711">
    <property type="component" value="Unassembled WGS sequence"/>
</dbReference>
<dbReference type="EMBL" id="JAAXOP010000030">
    <property type="protein sequence ID" value="NKY54477.1"/>
    <property type="molecule type" value="Genomic_DNA"/>
</dbReference>
<dbReference type="PROSITE" id="PS01124">
    <property type="entry name" value="HTH_ARAC_FAMILY_2"/>
    <property type="match status" value="1"/>
</dbReference>
<keyword evidence="1" id="KW-0805">Transcription regulation</keyword>
<dbReference type="AlphaFoldDB" id="A0A846Y6K9"/>
<dbReference type="SUPFAM" id="SSF46689">
    <property type="entry name" value="Homeodomain-like"/>
    <property type="match status" value="1"/>
</dbReference>
<keyword evidence="2" id="KW-0238">DNA-binding</keyword>
<evidence type="ECO:0000313" key="6">
    <source>
        <dbReference type="Proteomes" id="UP000565711"/>
    </source>
</evidence>
<dbReference type="InterPro" id="IPR009057">
    <property type="entry name" value="Homeodomain-like_sf"/>
</dbReference>
<evidence type="ECO:0000313" key="5">
    <source>
        <dbReference type="EMBL" id="NKY54477.1"/>
    </source>
</evidence>
<dbReference type="RefSeq" id="WP_067881670.1">
    <property type="nucleotide sequence ID" value="NZ_JAAXOP010000030.1"/>
</dbReference>
<accession>A0A846Y6K9</accession>
<dbReference type="Pfam" id="PF12833">
    <property type="entry name" value="HTH_18"/>
    <property type="match status" value="1"/>
</dbReference>
<dbReference type="PANTHER" id="PTHR47894">
    <property type="entry name" value="HTH-TYPE TRANSCRIPTIONAL REGULATOR GADX"/>
    <property type="match status" value="1"/>
</dbReference>
<evidence type="ECO:0000256" key="2">
    <source>
        <dbReference type="ARBA" id="ARBA00023125"/>
    </source>
</evidence>
<reference evidence="5 6" key="1">
    <citation type="submission" date="2020-04" db="EMBL/GenBank/DDBJ databases">
        <title>MicrobeNet Type strains.</title>
        <authorList>
            <person name="Nicholson A.C."/>
        </authorList>
    </citation>
    <scope>NUCLEOTIDE SEQUENCE [LARGE SCALE GENOMIC DNA]</scope>
    <source>
        <strain evidence="5 6">JCM 12354</strain>
    </source>
</reference>
<keyword evidence="6" id="KW-1185">Reference proteome</keyword>
<proteinExistence type="predicted"/>
<feature type="domain" description="HTH araC/xylS-type" evidence="4">
    <location>
        <begin position="202"/>
        <end position="302"/>
    </location>
</feature>
<name>A0A846Y6K9_9NOCA</name>
<organism evidence="5 6">
    <name type="scientific">Nocardia vermiculata</name>
    <dbReference type="NCBI Taxonomy" id="257274"/>
    <lineage>
        <taxon>Bacteria</taxon>
        <taxon>Bacillati</taxon>
        <taxon>Actinomycetota</taxon>
        <taxon>Actinomycetes</taxon>
        <taxon>Mycobacteriales</taxon>
        <taxon>Nocardiaceae</taxon>
        <taxon>Nocardia</taxon>
    </lineage>
</organism>